<dbReference type="AlphaFoldDB" id="A0A392RWE4"/>
<keyword evidence="2" id="KW-1185">Reference proteome</keyword>
<name>A0A392RWE4_9FABA</name>
<evidence type="ECO:0000313" key="1">
    <source>
        <dbReference type="EMBL" id="MCI39925.1"/>
    </source>
</evidence>
<proteinExistence type="predicted"/>
<dbReference type="EMBL" id="LXQA010273646">
    <property type="protein sequence ID" value="MCI39925.1"/>
    <property type="molecule type" value="Genomic_DNA"/>
</dbReference>
<comment type="caution">
    <text evidence="1">The sequence shown here is derived from an EMBL/GenBank/DDBJ whole genome shotgun (WGS) entry which is preliminary data.</text>
</comment>
<feature type="non-terminal residue" evidence="1">
    <location>
        <position position="1"/>
    </location>
</feature>
<sequence>IGYGDGFVVDDDYDDVAVVVIGEGCDEDYNVVEGEG</sequence>
<dbReference type="Proteomes" id="UP000265520">
    <property type="component" value="Unassembled WGS sequence"/>
</dbReference>
<reference evidence="1 2" key="1">
    <citation type="journal article" date="2018" name="Front. Plant Sci.">
        <title>Red Clover (Trifolium pratense) and Zigzag Clover (T. medium) - A Picture of Genomic Similarities and Differences.</title>
        <authorList>
            <person name="Dluhosova J."/>
            <person name="Istvanek J."/>
            <person name="Nedelnik J."/>
            <person name="Repkova J."/>
        </authorList>
    </citation>
    <scope>NUCLEOTIDE SEQUENCE [LARGE SCALE GENOMIC DNA]</scope>
    <source>
        <strain evidence="2">cv. 10/8</strain>
        <tissue evidence="1">Leaf</tissue>
    </source>
</reference>
<accession>A0A392RWE4</accession>
<organism evidence="1 2">
    <name type="scientific">Trifolium medium</name>
    <dbReference type="NCBI Taxonomy" id="97028"/>
    <lineage>
        <taxon>Eukaryota</taxon>
        <taxon>Viridiplantae</taxon>
        <taxon>Streptophyta</taxon>
        <taxon>Embryophyta</taxon>
        <taxon>Tracheophyta</taxon>
        <taxon>Spermatophyta</taxon>
        <taxon>Magnoliopsida</taxon>
        <taxon>eudicotyledons</taxon>
        <taxon>Gunneridae</taxon>
        <taxon>Pentapetalae</taxon>
        <taxon>rosids</taxon>
        <taxon>fabids</taxon>
        <taxon>Fabales</taxon>
        <taxon>Fabaceae</taxon>
        <taxon>Papilionoideae</taxon>
        <taxon>50 kb inversion clade</taxon>
        <taxon>NPAAA clade</taxon>
        <taxon>Hologalegina</taxon>
        <taxon>IRL clade</taxon>
        <taxon>Trifolieae</taxon>
        <taxon>Trifolium</taxon>
    </lineage>
</organism>
<protein>
    <submittedName>
        <fullName evidence="1">Uncharacterized protein</fullName>
    </submittedName>
</protein>
<evidence type="ECO:0000313" key="2">
    <source>
        <dbReference type="Proteomes" id="UP000265520"/>
    </source>
</evidence>